<dbReference type="EMBL" id="WTPX01000007">
    <property type="protein sequence ID" value="NNJ24364.1"/>
    <property type="molecule type" value="Genomic_DNA"/>
</dbReference>
<organism evidence="3 4">
    <name type="scientific">Alienimonas chondri</name>
    <dbReference type="NCBI Taxonomy" id="2681879"/>
    <lineage>
        <taxon>Bacteria</taxon>
        <taxon>Pseudomonadati</taxon>
        <taxon>Planctomycetota</taxon>
        <taxon>Planctomycetia</taxon>
        <taxon>Planctomycetales</taxon>
        <taxon>Planctomycetaceae</taxon>
        <taxon>Alienimonas</taxon>
    </lineage>
</organism>
<dbReference type="Proteomes" id="UP000609651">
    <property type="component" value="Unassembled WGS sequence"/>
</dbReference>
<keyword evidence="1" id="KW-0812">Transmembrane</keyword>
<protein>
    <recommendedName>
        <fullName evidence="2">DUF2726 domain-containing protein</fullName>
    </recommendedName>
</protein>
<sequence>MPTETESPTLFGLLEPLYWPIVLGGLSLVLLPALFKLFTRWIVKAILRKTRLRKTAPPMDPPDEPSGEPLPYRRVASLLSPAERRFYSVLIEAKEAGQTIFSKVRLADLVEVPQESANYLTHFRKVSQKHVDFVICEGSSLVPVAVVELDDASHNTARARRADGVKDRALAAAGLPIVRIRAARQYDPAAIASELAEVSRPPVVFEQVNA</sequence>
<evidence type="ECO:0000313" key="3">
    <source>
        <dbReference type="EMBL" id="NNJ24364.1"/>
    </source>
</evidence>
<keyword evidence="1" id="KW-0472">Membrane</keyword>
<name>A0ABX1V9D4_9PLAN</name>
<evidence type="ECO:0000313" key="4">
    <source>
        <dbReference type="Proteomes" id="UP000609651"/>
    </source>
</evidence>
<dbReference type="InterPro" id="IPR024402">
    <property type="entry name" value="DUF2726"/>
</dbReference>
<proteinExistence type="predicted"/>
<accession>A0ABX1V9D4</accession>
<comment type="caution">
    <text evidence="3">The sequence shown here is derived from an EMBL/GenBank/DDBJ whole genome shotgun (WGS) entry which is preliminary data.</text>
</comment>
<evidence type="ECO:0000259" key="2">
    <source>
        <dbReference type="Pfam" id="PF10881"/>
    </source>
</evidence>
<evidence type="ECO:0000256" key="1">
    <source>
        <dbReference type="SAM" id="Phobius"/>
    </source>
</evidence>
<keyword evidence="1" id="KW-1133">Transmembrane helix</keyword>
<feature type="transmembrane region" description="Helical" evidence="1">
    <location>
        <begin position="17"/>
        <end position="43"/>
    </location>
</feature>
<reference evidence="3 4" key="1">
    <citation type="journal article" date="2020" name="Syst. Appl. Microbiol.">
        <title>Alienimonas chondri sp. nov., a novel planctomycete isolated from the biofilm of the red alga Chondrus crispus.</title>
        <authorList>
            <person name="Vitorino I."/>
            <person name="Albuquerque L."/>
            <person name="Wiegand S."/>
            <person name="Kallscheuer N."/>
            <person name="da Costa M.S."/>
            <person name="Lobo-da-Cunha A."/>
            <person name="Jogler C."/>
            <person name="Lage O.M."/>
        </authorList>
    </citation>
    <scope>NUCLEOTIDE SEQUENCE [LARGE SCALE GENOMIC DNA]</scope>
    <source>
        <strain evidence="3 4">LzC2</strain>
    </source>
</reference>
<keyword evidence="4" id="KW-1185">Reference proteome</keyword>
<gene>
    <name evidence="3" type="ORF">LzC2_04210</name>
</gene>
<dbReference type="Pfam" id="PF10881">
    <property type="entry name" value="DUF2726"/>
    <property type="match status" value="1"/>
</dbReference>
<feature type="domain" description="DUF2726" evidence="2">
    <location>
        <begin position="77"/>
        <end position="196"/>
    </location>
</feature>